<keyword evidence="7" id="KW-0443">Lipid metabolism</keyword>
<dbReference type="PANTHER" id="PTHR43853:SF8">
    <property type="entry name" value="3-KETOACYL-COA THIOLASE, PEROXISOMAL"/>
    <property type="match status" value="1"/>
</dbReference>
<keyword evidence="4 14" id="KW-0808">Transferase</keyword>
<evidence type="ECO:0000256" key="8">
    <source>
        <dbReference type="ARBA" id="ARBA00023140"/>
    </source>
</evidence>
<keyword evidence="10 14" id="KW-0012">Acyltransferase</keyword>
<dbReference type="OrthoDB" id="25212at2157"/>
<evidence type="ECO:0000256" key="3">
    <source>
        <dbReference type="ARBA" id="ARBA00010982"/>
    </source>
</evidence>
<dbReference type="GO" id="GO:0010124">
    <property type="term" value="P:phenylacetate catabolic process"/>
    <property type="evidence" value="ECO:0007669"/>
    <property type="project" value="TreeGrafter"/>
</dbReference>
<dbReference type="GO" id="GO:0006635">
    <property type="term" value="P:fatty acid beta-oxidation"/>
    <property type="evidence" value="ECO:0007669"/>
    <property type="project" value="TreeGrafter"/>
</dbReference>
<dbReference type="STRING" id="996166.SAMN05192554_106108"/>
<accession>A0A1G9VH62</accession>
<evidence type="ECO:0000256" key="7">
    <source>
        <dbReference type="ARBA" id="ARBA00023098"/>
    </source>
</evidence>
<evidence type="ECO:0000256" key="1">
    <source>
        <dbReference type="ARBA" id="ARBA00004275"/>
    </source>
</evidence>
<dbReference type="Pfam" id="PF02803">
    <property type="entry name" value="Thiolase_C"/>
    <property type="match status" value="1"/>
</dbReference>
<proteinExistence type="inferred from homology"/>
<feature type="domain" description="Thiolase N-terminal" evidence="12">
    <location>
        <begin position="7"/>
        <end position="263"/>
    </location>
</feature>
<dbReference type="InterPro" id="IPR002155">
    <property type="entry name" value="Thiolase"/>
</dbReference>
<keyword evidence="6" id="KW-0809">Transit peptide</keyword>
<dbReference type="GO" id="GO:0005737">
    <property type="term" value="C:cytoplasm"/>
    <property type="evidence" value="ECO:0007669"/>
    <property type="project" value="UniProtKB-ARBA"/>
</dbReference>
<gene>
    <name evidence="14" type="ORF">SAMN05192554_106108</name>
</gene>
<sequence>MPAHTPVIAAAYRTPQGRQGGVYENTRGEDLSTPLIDEILAENDLAGEDVDDLMWGCAQQRGEQDNNVARIIALMSELGEGVPATTINRWCASSMQAVISASDAIAAGNRDCIIAGGFENMTRVPMGGGMDSRAFHPAFQEMYNMVELQMGMTAEKVAEEFDISREAQDRYAVQSHQRAAAATEEGRFDDEIIPIEAEVTVEEDEDGEPVETETRTITEDEGIRPGTDFETLQSLPPAFMQDITAGNSSQISDGAAATLVTSKEFAEEHDLEILAEVGMNNVAGVDPTIMGIGPVPATRGLLERNGRDIEDYDLVELNEAFASQTVYAREELGIDEDSFNVNGGAIAIGHPLGASGARLPVTLIHELRKRGGGLGLATLCVGFGQGAAIEFEVEGE</sequence>
<dbReference type="Pfam" id="PF00108">
    <property type="entry name" value="Thiolase_N"/>
    <property type="match status" value="1"/>
</dbReference>
<dbReference type="InterPro" id="IPR016039">
    <property type="entry name" value="Thiolase-like"/>
</dbReference>
<comment type="subcellular location">
    <subcellularLocation>
        <location evidence="1">Peroxisome</location>
    </subcellularLocation>
</comment>
<evidence type="ECO:0000256" key="11">
    <source>
        <dbReference type="ARBA" id="ARBA00024073"/>
    </source>
</evidence>
<dbReference type="EC" id="2.3.1.16" evidence="11"/>
<evidence type="ECO:0000256" key="9">
    <source>
        <dbReference type="ARBA" id="ARBA00023229"/>
    </source>
</evidence>
<dbReference type="GO" id="GO:0008299">
    <property type="term" value="P:isoprenoid biosynthetic process"/>
    <property type="evidence" value="ECO:0007669"/>
    <property type="project" value="UniProtKB-KW"/>
</dbReference>
<evidence type="ECO:0000256" key="2">
    <source>
        <dbReference type="ARBA" id="ARBA00005189"/>
    </source>
</evidence>
<evidence type="ECO:0000256" key="5">
    <source>
        <dbReference type="ARBA" id="ARBA00022832"/>
    </source>
</evidence>
<dbReference type="PIRSF" id="PIRSF000429">
    <property type="entry name" value="Ac-CoA_Ac_transf"/>
    <property type="match status" value="1"/>
</dbReference>
<dbReference type="AlphaFoldDB" id="A0A1G9VH62"/>
<dbReference type="CDD" id="cd00751">
    <property type="entry name" value="thiolase"/>
    <property type="match status" value="1"/>
</dbReference>
<dbReference type="EMBL" id="FNIA01000006">
    <property type="protein sequence ID" value="SDM71407.1"/>
    <property type="molecule type" value="Genomic_DNA"/>
</dbReference>
<evidence type="ECO:0000256" key="10">
    <source>
        <dbReference type="ARBA" id="ARBA00023315"/>
    </source>
</evidence>
<evidence type="ECO:0000256" key="4">
    <source>
        <dbReference type="ARBA" id="ARBA00022679"/>
    </source>
</evidence>
<dbReference type="PANTHER" id="PTHR43853">
    <property type="entry name" value="3-KETOACYL-COA THIOLASE, PEROXISOMAL"/>
    <property type="match status" value="1"/>
</dbReference>
<dbReference type="InterPro" id="IPR020615">
    <property type="entry name" value="Thiolase_acyl_enz_int_AS"/>
</dbReference>
<comment type="pathway">
    <text evidence="2">Lipid metabolism.</text>
</comment>
<feature type="domain" description="Thiolase C-terminal" evidence="13">
    <location>
        <begin position="272"/>
        <end position="391"/>
    </location>
</feature>
<name>A0A1G9VH62_9EURY</name>
<organism evidence="14 15">
    <name type="scientific">Haloarchaeobius iranensis</name>
    <dbReference type="NCBI Taxonomy" id="996166"/>
    <lineage>
        <taxon>Archaea</taxon>
        <taxon>Methanobacteriati</taxon>
        <taxon>Methanobacteriota</taxon>
        <taxon>Stenosarchaea group</taxon>
        <taxon>Halobacteria</taxon>
        <taxon>Halobacteriales</taxon>
        <taxon>Halorubellaceae</taxon>
        <taxon>Haloarchaeobius</taxon>
    </lineage>
</organism>
<comment type="similarity">
    <text evidence="3">Belongs to the thiolase-like superfamily. Thiolase family.</text>
</comment>
<dbReference type="PROSITE" id="PS00099">
    <property type="entry name" value="THIOLASE_3"/>
    <property type="match status" value="1"/>
</dbReference>
<evidence type="ECO:0000259" key="13">
    <source>
        <dbReference type="Pfam" id="PF02803"/>
    </source>
</evidence>
<keyword evidence="5" id="KW-0276">Fatty acid metabolism</keyword>
<evidence type="ECO:0000256" key="6">
    <source>
        <dbReference type="ARBA" id="ARBA00022946"/>
    </source>
</evidence>
<dbReference type="RefSeq" id="WP_089732313.1">
    <property type="nucleotide sequence ID" value="NZ_FNIA01000006.1"/>
</dbReference>
<dbReference type="GO" id="GO:0003988">
    <property type="term" value="F:acetyl-CoA C-acyltransferase activity"/>
    <property type="evidence" value="ECO:0007669"/>
    <property type="project" value="UniProtKB-EC"/>
</dbReference>
<keyword evidence="8" id="KW-0576">Peroxisome</keyword>
<keyword evidence="9" id="KW-0414">Isoprene biosynthesis</keyword>
<dbReference type="Proteomes" id="UP000199370">
    <property type="component" value="Unassembled WGS sequence"/>
</dbReference>
<dbReference type="InterPro" id="IPR020616">
    <property type="entry name" value="Thiolase_N"/>
</dbReference>
<dbReference type="InterPro" id="IPR050215">
    <property type="entry name" value="Thiolase-like_sf_Thiolase"/>
</dbReference>
<reference evidence="14 15" key="1">
    <citation type="submission" date="2016-10" db="EMBL/GenBank/DDBJ databases">
        <authorList>
            <person name="de Groot N.N."/>
        </authorList>
    </citation>
    <scope>NUCLEOTIDE SEQUENCE [LARGE SCALE GENOMIC DNA]</scope>
    <source>
        <strain evidence="15">EB21,IBRC-M 10013,KCTC 4048</strain>
    </source>
</reference>
<dbReference type="InterPro" id="IPR020610">
    <property type="entry name" value="Thiolase_AS"/>
</dbReference>
<keyword evidence="15" id="KW-1185">Reference proteome</keyword>
<evidence type="ECO:0000313" key="15">
    <source>
        <dbReference type="Proteomes" id="UP000199370"/>
    </source>
</evidence>
<dbReference type="Gene3D" id="3.40.47.10">
    <property type="match status" value="1"/>
</dbReference>
<dbReference type="InterPro" id="IPR020617">
    <property type="entry name" value="Thiolase_C"/>
</dbReference>
<evidence type="ECO:0000259" key="12">
    <source>
        <dbReference type="Pfam" id="PF00108"/>
    </source>
</evidence>
<dbReference type="PROSITE" id="PS00737">
    <property type="entry name" value="THIOLASE_2"/>
    <property type="match status" value="1"/>
</dbReference>
<dbReference type="InterPro" id="IPR020613">
    <property type="entry name" value="Thiolase_CS"/>
</dbReference>
<dbReference type="SUPFAM" id="SSF53901">
    <property type="entry name" value="Thiolase-like"/>
    <property type="match status" value="2"/>
</dbReference>
<protein>
    <recommendedName>
        <fullName evidence="11">acetyl-CoA C-acyltransferase</fullName>
        <ecNumber evidence="11">2.3.1.16</ecNumber>
    </recommendedName>
</protein>
<dbReference type="PROSITE" id="PS00098">
    <property type="entry name" value="THIOLASE_1"/>
    <property type="match status" value="1"/>
</dbReference>
<dbReference type="FunFam" id="3.40.47.10:FF:000010">
    <property type="entry name" value="Acetyl-CoA acetyltransferase (Thiolase)"/>
    <property type="match status" value="1"/>
</dbReference>
<dbReference type="NCBIfam" id="TIGR01930">
    <property type="entry name" value="AcCoA-C-Actrans"/>
    <property type="match status" value="1"/>
</dbReference>
<evidence type="ECO:0000313" key="14">
    <source>
        <dbReference type="EMBL" id="SDM71407.1"/>
    </source>
</evidence>